<comment type="caution">
    <text evidence="2">The sequence shown here is derived from an EMBL/GenBank/DDBJ whole genome shotgun (WGS) entry which is preliminary data.</text>
</comment>
<reference evidence="2 3" key="1">
    <citation type="submission" date="2017-10" db="EMBL/GenBank/DDBJ databases">
        <title>Sequencing the genomes of 1000 actinobacteria strains.</title>
        <authorList>
            <person name="Klenk H.-P."/>
        </authorList>
    </citation>
    <scope>NUCLEOTIDE SEQUENCE [LARGE SCALE GENOMIC DNA]</scope>
    <source>
        <strain evidence="2 3">DSM 15597</strain>
    </source>
</reference>
<dbReference type="PANTHER" id="PTHR47505">
    <property type="entry name" value="DNA UTILIZATION PROTEIN YHGH"/>
    <property type="match status" value="1"/>
</dbReference>
<proteinExistence type="inferred from homology"/>
<dbReference type="EMBL" id="PDJC01000001">
    <property type="protein sequence ID" value="PFG16356.1"/>
    <property type="molecule type" value="Genomic_DNA"/>
</dbReference>
<dbReference type="PANTHER" id="PTHR47505:SF1">
    <property type="entry name" value="DNA UTILIZATION PROTEIN YHGH"/>
    <property type="match status" value="1"/>
</dbReference>
<dbReference type="Proteomes" id="UP000226079">
    <property type="component" value="Unassembled WGS sequence"/>
</dbReference>
<protein>
    <submittedName>
        <fullName evidence="2">Putative amidophosphoribosyltransferase</fullName>
    </submittedName>
</protein>
<keyword evidence="2" id="KW-0808">Transferase</keyword>
<dbReference type="PROSITE" id="PS51257">
    <property type="entry name" value="PROKAR_LIPOPROTEIN"/>
    <property type="match status" value="1"/>
</dbReference>
<dbReference type="GO" id="GO:0016757">
    <property type="term" value="F:glycosyltransferase activity"/>
    <property type="evidence" value="ECO:0007669"/>
    <property type="project" value="UniProtKB-KW"/>
</dbReference>
<gene>
    <name evidence="2" type="ORF">ATK74_0893</name>
</gene>
<dbReference type="InterPro" id="IPR051910">
    <property type="entry name" value="ComF/GntX_DNA_util-trans"/>
</dbReference>
<dbReference type="AlphaFoldDB" id="A0A2A9CQF9"/>
<keyword evidence="3" id="KW-1185">Reference proteome</keyword>
<accession>A0A2A9CQF9</accession>
<evidence type="ECO:0000313" key="2">
    <source>
        <dbReference type="EMBL" id="PFG16356.1"/>
    </source>
</evidence>
<sequence length="224" mass="23368">MRWRAASQAGAQLVLGACCAGCRRPGIGLCASCRSTIRSTAPFRVDGLAGLPPVYAAGGYAGVLKEVLIAAKERSALGLLPLLAERLAAAVAALLLDDPVQPVQLVNVPTLPARAVERGLDHTRELARLAALRLRRLEVDVWPRSLLVVQRRPQDQSGLSRGQRWRNLEGAFRAGGVPTVPVILCDDIVTTGATLAEATRACRAAGAVVLGCVTVAATAKGGPC</sequence>
<dbReference type="InterPro" id="IPR029057">
    <property type="entry name" value="PRTase-like"/>
</dbReference>
<dbReference type="CDD" id="cd06223">
    <property type="entry name" value="PRTases_typeI"/>
    <property type="match status" value="1"/>
</dbReference>
<dbReference type="Gene3D" id="3.40.50.2020">
    <property type="match status" value="1"/>
</dbReference>
<name>A0A2A9CQF9_9ACTN</name>
<evidence type="ECO:0000256" key="1">
    <source>
        <dbReference type="ARBA" id="ARBA00008007"/>
    </source>
</evidence>
<comment type="similarity">
    <text evidence="1">Belongs to the ComF/GntX family.</text>
</comment>
<dbReference type="InterPro" id="IPR000836">
    <property type="entry name" value="PRTase_dom"/>
</dbReference>
<keyword evidence="2" id="KW-0328">Glycosyltransferase</keyword>
<organism evidence="2 3">
    <name type="scientific">Propionicimonas paludicola</name>
    <dbReference type="NCBI Taxonomy" id="185243"/>
    <lineage>
        <taxon>Bacteria</taxon>
        <taxon>Bacillati</taxon>
        <taxon>Actinomycetota</taxon>
        <taxon>Actinomycetes</taxon>
        <taxon>Propionibacteriales</taxon>
        <taxon>Nocardioidaceae</taxon>
        <taxon>Propionicimonas</taxon>
    </lineage>
</organism>
<evidence type="ECO:0000313" key="3">
    <source>
        <dbReference type="Proteomes" id="UP000226079"/>
    </source>
</evidence>
<dbReference type="SUPFAM" id="SSF53271">
    <property type="entry name" value="PRTase-like"/>
    <property type="match status" value="1"/>
</dbReference>